<name>A0A6J4UWJ6_9BACT</name>
<sequence>MPSPEQTQMERQHIFAVNGSPDLLDVIRTLFQDENYNVTTTNFIPDTFDQIATAAPAVLIVDLVRGEEAGFNLLEQLSREDATRDLPIIVVSTSQAMIDEARAHPAQYGRRRFLRKPFDIDDLLTMVTDLVGRA</sequence>
<gene>
    <name evidence="4" type="ORF">AVDCRST_MAG70-1582</name>
</gene>
<dbReference type="PROSITE" id="PS50110">
    <property type="entry name" value="RESPONSE_REGULATORY"/>
    <property type="match status" value="1"/>
</dbReference>
<evidence type="ECO:0000313" key="4">
    <source>
        <dbReference type="EMBL" id="CAA9559957.1"/>
    </source>
</evidence>
<dbReference type="GO" id="GO:0000160">
    <property type="term" value="P:phosphorelay signal transduction system"/>
    <property type="evidence" value="ECO:0007669"/>
    <property type="project" value="InterPro"/>
</dbReference>
<dbReference type="AlphaFoldDB" id="A0A6J4UWJ6"/>
<reference evidence="4" key="1">
    <citation type="submission" date="2020-02" db="EMBL/GenBank/DDBJ databases">
        <authorList>
            <person name="Meier V. D."/>
        </authorList>
    </citation>
    <scope>NUCLEOTIDE SEQUENCE</scope>
    <source>
        <strain evidence="4">AVDCRST_MAG70</strain>
    </source>
</reference>
<dbReference type="InterPro" id="IPR001789">
    <property type="entry name" value="Sig_transdc_resp-reg_receiver"/>
</dbReference>
<evidence type="ECO:0000256" key="2">
    <source>
        <dbReference type="PROSITE-ProRule" id="PRU00169"/>
    </source>
</evidence>
<dbReference type="InterPro" id="IPR011006">
    <property type="entry name" value="CheY-like_superfamily"/>
</dbReference>
<dbReference type="Gene3D" id="3.40.50.2300">
    <property type="match status" value="1"/>
</dbReference>
<feature type="domain" description="Response regulatory" evidence="3">
    <location>
        <begin position="13"/>
        <end position="131"/>
    </location>
</feature>
<dbReference type="PANTHER" id="PTHR44591:SF3">
    <property type="entry name" value="RESPONSE REGULATORY DOMAIN-CONTAINING PROTEIN"/>
    <property type="match status" value="1"/>
</dbReference>
<dbReference type="SUPFAM" id="SSF52172">
    <property type="entry name" value="CheY-like"/>
    <property type="match status" value="1"/>
</dbReference>
<accession>A0A6J4UWJ6</accession>
<dbReference type="Pfam" id="PF00072">
    <property type="entry name" value="Response_reg"/>
    <property type="match status" value="1"/>
</dbReference>
<feature type="modified residue" description="4-aspartylphosphate" evidence="2">
    <location>
        <position position="62"/>
    </location>
</feature>
<evidence type="ECO:0000259" key="3">
    <source>
        <dbReference type="PROSITE" id="PS50110"/>
    </source>
</evidence>
<dbReference type="PANTHER" id="PTHR44591">
    <property type="entry name" value="STRESS RESPONSE REGULATOR PROTEIN 1"/>
    <property type="match status" value="1"/>
</dbReference>
<proteinExistence type="predicted"/>
<dbReference type="EMBL" id="CADCWH010000253">
    <property type="protein sequence ID" value="CAA9559957.1"/>
    <property type="molecule type" value="Genomic_DNA"/>
</dbReference>
<dbReference type="InterPro" id="IPR050595">
    <property type="entry name" value="Bact_response_regulator"/>
</dbReference>
<organism evidence="4">
    <name type="scientific">uncultured Thermomicrobiales bacterium</name>
    <dbReference type="NCBI Taxonomy" id="1645740"/>
    <lineage>
        <taxon>Bacteria</taxon>
        <taxon>Pseudomonadati</taxon>
        <taxon>Thermomicrobiota</taxon>
        <taxon>Thermomicrobia</taxon>
        <taxon>Thermomicrobiales</taxon>
        <taxon>environmental samples</taxon>
    </lineage>
</organism>
<protein>
    <recommendedName>
        <fullName evidence="3">Response regulatory domain-containing protein</fullName>
    </recommendedName>
</protein>
<keyword evidence="1 2" id="KW-0597">Phosphoprotein</keyword>
<dbReference type="SMART" id="SM00448">
    <property type="entry name" value="REC"/>
    <property type="match status" value="1"/>
</dbReference>
<evidence type="ECO:0000256" key="1">
    <source>
        <dbReference type="ARBA" id="ARBA00022553"/>
    </source>
</evidence>